<protein>
    <submittedName>
        <fullName evidence="1">Uncharacterized protein</fullName>
    </submittedName>
</protein>
<dbReference type="Proteomes" id="UP001632038">
    <property type="component" value="Unassembled WGS sequence"/>
</dbReference>
<sequence length="65" mass="7453">MLTRPNLKLDVCYIMGEDGEYAKKTIQRSGVFEAENIVELSLHGFKIDDLGFDREQRVNGSPMYI</sequence>
<evidence type="ECO:0000313" key="1">
    <source>
        <dbReference type="EMBL" id="KAL3650309.1"/>
    </source>
</evidence>
<gene>
    <name evidence="1" type="ORF">CASFOL_006712</name>
</gene>
<accession>A0ABD3E839</accession>
<dbReference type="EMBL" id="JAVIJP010000007">
    <property type="protein sequence ID" value="KAL3650309.1"/>
    <property type="molecule type" value="Genomic_DNA"/>
</dbReference>
<comment type="caution">
    <text evidence="1">The sequence shown here is derived from an EMBL/GenBank/DDBJ whole genome shotgun (WGS) entry which is preliminary data.</text>
</comment>
<name>A0ABD3E839_9LAMI</name>
<keyword evidence="2" id="KW-1185">Reference proteome</keyword>
<dbReference type="AlphaFoldDB" id="A0ABD3E839"/>
<reference evidence="2" key="1">
    <citation type="journal article" date="2024" name="IScience">
        <title>Strigolactones Initiate the Formation of Haustorium-like Structures in Castilleja.</title>
        <authorList>
            <person name="Buerger M."/>
            <person name="Peterson D."/>
            <person name="Chory J."/>
        </authorList>
    </citation>
    <scope>NUCLEOTIDE SEQUENCE [LARGE SCALE GENOMIC DNA]</scope>
</reference>
<proteinExistence type="predicted"/>
<organism evidence="1 2">
    <name type="scientific">Castilleja foliolosa</name>
    <dbReference type="NCBI Taxonomy" id="1961234"/>
    <lineage>
        <taxon>Eukaryota</taxon>
        <taxon>Viridiplantae</taxon>
        <taxon>Streptophyta</taxon>
        <taxon>Embryophyta</taxon>
        <taxon>Tracheophyta</taxon>
        <taxon>Spermatophyta</taxon>
        <taxon>Magnoliopsida</taxon>
        <taxon>eudicotyledons</taxon>
        <taxon>Gunneridae</taxon>
        <taxon>Pentapetalae</taxon>
        <taxon>asterids</taxon>
        <taxon>lamiids</taxon>
        <taxon>Lamiales</taxon>
        <taxon>Orobanchaceae</taxon>
        <taxon>Pedicularideae</taxon>
        <taxon>Castillejinae</taxon>
        <taxon>Castilleja</taxon>
    </lineage>
</organism>
<evidence type="ECO:0000313" key="2">
    <source>
        <dbReference type="Proteomes" id="UP001632038"/>
    </source>
</evidence>